<proteinExistence type="predicted"/>
<dbReference type="Proteomes" id="UP000474802">
    <property type="component" value="Unassembled WGS sequence"/>
</dbReference>
<protein>
    <submittedName>
        <fullName evidence="1">Uncharacterized protein</fullName>
    </submittedName>
</protein>
<reference evidence="1 2" key="1">
    <citation type="submission" date="2020-02" db="EMBL/GenBank/DDBJ databases">
        <authorList>
            <person name="Khan S.A."/>
            <person name="Jeon C.O."/>
            <person name="Chun B.H."/>
        </authorList>
    </citation>
    <scope>NUCLEOTIDE SEQUENCE [LARGE SCALE GENOMIC DNA]</scope>
    <source>
        <strain evidence="1 2">H239</strain>
    </source>
</reference>
<dbReference type="EMBL" id="JAALFG010000003">
    <property type="protein sequence ID" value="NGP18850.1"/>
    <property type="molecule type" value="Genomic_DNA"/>
</dbReference>
<dbReference type="AlphaFoldDB" id="A0A6M1SNZ8"/>
<evidence type="ECO:0000313" key="2">
    <source>
        <dbReference type="Proteomes" id="UP000474802"/>
    </source>
</evidence>
<evidence type="ECO:0000313" key="1">
    <source>
        <dbReference type="EMBL" id="NGP18850.1"/>
    </source>
</evidence>
<name>A0A6M1SNZ8_9HYPH</name>
<accession>A0A6M1SNZ8</accession>
<sequence length="358" mass="40334">MTELVHHPILDRMIRDGGWQSLSEGTVPLLRRLIAEGDEAAIAAHTGMLRTEMRVIYDIYAQWFFDIKRYLGDQGQTDGDIDATHADIRERLAPYHRLVNSDRAAVWSDIEANVQAIAVSGSSQQRLDALDRTHELWRRLHDCEVDQLAGLFSHIVTTFGEIALREMYEGWVIGDWFTKRYRRFDVSEMDWKDASWLLTYLGFEGHHGHLSGTARDGSIDWLETDEAVTISFAPCGSGGRSVEGESRDALPALMQEPIGFPVLAEAHDFTWNKQGVCGYCAHCCILHETLPIAKFGYPVRVTEPPTFPLTGESRCSWTVYKDPRNIPEEAYRRVGARKPDASVPLGSAHAAERGDLHL</sequence>
<reference evidence="1 2" key="2">
    <citation type="submission" date="2020-03" db="EMBL/GenBank/DDBJ databases">
        <title>Devosia chinhatensis sp. nov., isolated from a hexachlorocyclohexane (HCH) dump site in India.</title>
        <authorList>
            <person name="Kumar M."/>
            <person name="Lal R."/>
        </authorList>
    </citation>
    <scope>NUCLEOTIDE SEQUENCE [LARGE SCALE GENOMIC DNA]</scope>
    <source>
        <strain evidence="1 2">H239</strain>
    </source>
</reference>
<comment type="caution">
    <text evidence="1">The sequence shown here is derived from an EMBL/GenBank/DDBJ whole genome shotgun (WGS) entry which is preliminary data.</text>
</comment>
<gene>
    <name evidence="1" type="ORF">G5575_15365</name>
</gene>
<dbReference type="RefSeq" id="WP_164535093.1">
    <property type="nucleotide sequence ID" value="NZ_JAALFG010000003.1"/>
</dbReference>
<organism evidence="1 2">
    <name type="scientific">Devosia aurantiaca</name>
    <dbReference type="NCBI Taxonomy" id="2714858"/>
    <lineage>
        <taxon>Bacteria</taxon>
        <taxon>Pseudomonadati</taxon>
        <taxon>Pseudomonadota</taxon>
        <taxon>Alphaproteobacteria</taxon>
        <taxon>Hyphomicrobiales</taxon>
        <taxon>Devosiaceae</taxon>
        <taxon>Devosia</taxon>
    </lineage>
</organism>
<keyword evidence="2" id="KW-1185">Reference proteome</keyword>